<evidence type="ECO:0000256" key="5">
    <source>
        <dbReference type="ARBA" id="ARBA00022962"/>
    </source>
</evidence>
<dbReference type="PANTHER" id="PTHR42701">
    <property type="entry name" value="IMIDAZOLE GLYCEROL PHOSPHATE SYNTHASE SUBUNIT HISH"/>
    <property type="match status" value="1"/>
</dbReference>
<keyword evidence="5" id="KW-0315">Glutamine amidotransferase</keyword>
<dbReference type="EMBL" id="CAEZZS010000004">
    <property type="protein sequence ID" value="CAB4768069.1"/>
    <property type="molecule type" value="Genomic_DNA"/>
</dbReference>
<reference evidence="11" key="1">
    <citation type="submission" date="2020-05" db="EMBL/GenBank/DDBJ databases">
        <authorList>
            <person name="Chiriac C."/>
            <person name="Salcher M."/>
            <person name="Ghai R."/>
            <person name="Kavagutti S V."/>
        </authorList>
    </citation>
    <scope>NUCLEOTIDE SEQUENCE</scope>
</reference>
<dbReference type="Pfam" id="PF00117">
    <property type="entry name" value="GATase"/>
    <property type="match status" value="1"/>
</dbReference>
<keyword evidence="4" id="KW-0378">Hydrolase</keyword>
<evidence type="ECO:0000256" key="4">
    <source>
        <dbReference type="ARBA" id="ARBA00022801"/>
    </source>
</evidence>
<gene>
    <name evidence="11" type="ORF">UFOPK1811_00381</name>
    <name evidence="12" type="ORF">UFOPK2922_00169</name>
    <name evidence="13" type="ORF">UFOPK3306_00451</name>
</gene>
<name>A0A6J6G6A9_9ZZZZ</name>
<feature type="domain" description="Glutamine amidotransferase" evidence="10">
    <location>
        <begin position="4"/>
        <end position="204"/>
    </location>
</feature>
<dbReference type="Gene3D" id="3.40.50.880">
    <property type="match status" value="1"/>
</dbReference>
<evidence type="ECO:0000256" key="9">
    <source>
        <dbReference type="ARBA" id="ARBA00049534"/>
    </source>
</evidence>
<dbReference type="UniPathway" id="UPA00031">
    <property type="reaction ID" value="UER00010"/>
</dbReference>
<dbReference type="InterPro" id="IPR017926">
    <property type="entry name" value="GATASE"/>
</dbReference>
<protein>
    <submittedName>
        <fullName evidence="11">Unannotated protein</fullName>
    </submittedName>
</protein>
<evidence type="ECO:0000256" key="6">
    <source>
        <dbReference type="ARBA" id="ARBA00023102"/>
    </source>
</evidence>
<keyword evidence="3" id="KW-0028">Amino-acid biosynthesis</keyword>
<dbReference type="EMBL" id="CAFBLI010000023">
    <property type="protein sequence ID" value="CAB4861643.1"/>
    <property type="molecule type" value="Genomic_DNA"/>
</dbReference>
<dbReference type="PROSITE" id="PS51273">
    <property type="entry name" value="GATASE_TYPE_1"/>
    <property type="match status" value="1"/>
</dbReference>
<evidence type="ECO:0000313" key="11">
    <source>
        <dbReference type="EMBL" id="CAB4594595.1"/>
    </source>
</evidence>
<dbReference type="EMBL" id="CAEZUJ010000009">
    <property type="protein sequence ID" value="CAB4594595.1"/>
    <property type="molecule type" value="Genomic_DNA"/>
</dbReference>
<proteinExistence type="inferred from homology"/>
<keyword evidence="6" id="KW-0368">Histidine biosynthesis</keyword>
<organism evidence="11">
    <name type="scientific">freshwater metagenome</name>
    <dbReference type="NCBI Taxonomy" id="449393"/>
    <lineage>
        <taxon>unclassified sequences</taxon>
        <taxon>metagenomes</taxon>
        <taxon>ecological metagenomes</taxon>
    </lineage>
</organism>
<evidence type="ECO:0000256" key="7">
    <source>
        <dbReference type="ARBA" id="ARBA00023239"/>
    </source>
</evidence>
<evidence type="ECO:0000313" key="12">
    <source>
        <dbReference type="EMBL" id="CAB4768069.1"/>
    </source>
</evidence>
<accession>A0A6J6G6A9</accession>
<evidence type="ECO:0000259" key="10">
    <source>
        <dbReference type="Pfam" id="PF00117"/>
    </source>
</evidence>
<dbReference type="GO" id="GO:0000107">
    <property type="term" value="F:imidazoleglycerol-phosphate synthase activity"/>
    <property type="evidence" value="ECO:0007669"/>
    <property type="project" value="TreeGrafter"/>
</dbReference>
<evidence type="ECO:0000256" key="2">
    <source>
        <dbReference type="ARBA" id="ARBA00011152"/>
    </source>
</evidence>
<dbReference type="PIRSF" id="PIRSF000495">
    <property type="entry name" value="Amidotransf_hisH"/>
    <property type="match status" value="1"/>
</dbReference>
<sequence>MIAILDYGSGNIKSAQRAFSRHGAQVDVTNDFQKCVNADGLVIPGVGAFATCMEGLLKHRADAIIDARMTKNLQTLGICVGAQTLFSFGDEHDVVTPGLGQWNGTVTKLPAPKLPHMGWNLIDVAAESTLFTGVEKERFYFVHSFAAQNWEEDSHSPLKKAKVSWSNYGGKFIAAVENGPLSATQFHPEKSGDAGAKLIENWIAKCA</sequence>
<keyword evidence="7" id="KW-0456">Lyase</keyword>
<evidence type="ECO:0000313" key="13">
    <source>
        <dbReference type="EMBL" id="CAB4861643.1"/>
    </source>
</evidence>
<comment type="catalytic activity">
    <reaction evidence="8">
        <text>5-[(5-phospho-1-deoxy-D-ribulos-1-ylimino)methylamino]-1-(5-phospho-beta-D-ribosyl)imidazole-4-carboxamide + L-glutamine = D-erythro-1-(imidazol-4-yl)glycerol 3-phosphate + 5-amino-1-(5-phospho-beta-D-ribosyl)imidazole-4-carboxamide + L-glutamate + H(+)</text>
        <dbReference type="Rhea" id="RHEA:24793"/>
        <dbReference type="ChEBI" id="CHEBI:15378"/>
        <dbReference type="ChEBI" id="CHEBI:29985"/>
        <dbReference type="ChEBI" id="CHEBI:58278"/>
        <dbReference type="ChEBI" id="CHEBI:58359"/>
        <dbReference type="ChEBI" id="CHEBI:58475"/>
        <dbReference type="ChEBI" id="CHEBI:58525"/>
        <dbReference type="EC" id="4.3.2.10"/>
    </reaction>
</comment>
<dbReference type="InterPro" id="IPR010139">
    <property type="entry name" value="Imidazole-glycPsynth_HisH"/>
</dbReference>
<dbReference type="CDD" id="cd01748">
    <property type="entry name" value="GATase1_IGP_Synthase"/>
    <property type="match status" value="1"/>
</dbReference>
<comment type="subunit">
    <text evidence="2">Heterodimer of HisH and HisF.</text>
</comment>
<dbReference type="SUPFAM" id="SSF52317">
    <property type="entry name" value="Class I glutamine amidotransferase-like"/>
    <property type="match status" value="1"/>
</dbReference>
<dbReference type="GO" id="GO:0004359">
    <property type="term" value="F:glutaminase activity"/>
    <property type="evidence" value="ECO:0007669"/>
    <property type="project" value="UniProtKB-EC"/>
</dbReference>
<dbReference type="AlphaFoldDB" id="A0A6J6G6A9"/>
<dbReference type="PANTHER" id="PTHR42701:SF1">
    <property type="entry name" value="IMIDAZOLE GLYCEROL PHOSPHATE SYNTHASE SUBUNIT HISH"/>
    <property type="match status" value="1"/>
</dbReference>
<comment type="pathway">
    <text evidence="1">Amino-acid biosynthesis; L-histidine biosynthesis; L-histidine from 5-phospho-alpha-D-ribose 1-diphosphate: step 5/9.</text>
</comment>
<dbReference type="GO" id="GO:0000105">
    <property type="term" value="P:L-histidine biosynthetic process"/>
    <property type="evidence" value="ECO:0007669"/>
    <property type="project" value="UniProtKB-UniPathway"/>
</dbReference>
<comment type="catalytic activity">
    <reaction evidence="9">
        <text>L-glutamine + H2O = L-glutamate + NH4(+)</text>
        <dbReference type="Rhea" id="RHEA:15889"/>
        <dbReference type="ChEBI" id="CHEBI:15377"/>
        <dbReference type="ChEBI" id="CHEBI:28938"/>
        <dbReference type="ChEBI" id="CHEBI:29985"/>
        <dbReference type="ChEBI" id="CHEBI:58359"/>
        <dbReference type="EC" id="3.5.1.2"/>
    </reaction>
</comment>
<dbReference type="NCBIfam" id="TIGR01855">
    <property type="entry name" value="IMP_synth_hisH"/>
    <property type="match status" value="1"/>
</dbReference>
<evidence type="ECO:0000256" key="3">
    <source>
        <dbReference type="ARBA" id="ARBA00022605"/>
    </source>
</evidence>
<evidence type="ECO:0000256" key="8">
    <source>
        <dbReference type="ARBA" id="ARBA00047838"/>
    </source>
</evidence>
<dbReference type="InterPro" id="IPR029062">
    <property type="entry name" value="Class_I_gatase-like"/>
</dbReference>
<dbReference type="HAMAP" id="MF_00278">
    <property type="entry name" value="HisH"/>
    <property type="match status" value="1"/>
</dbReference>
<dbReference type="GO" id="GO:0016829">
    <property type="term" value="F:lyase activity"/>
    <property type="evidence" value="ECO:0007669"/>
    <property type="project" value="UniProtKB-KW"/>
</dbReference>
<evidence type="ECO:0000256" key="1">
    <source>
        <dbReference type="ARBA" id="ARBA00005091"/>
    </source>
</evidence>